<dbReference type="SUPFAM" id="SSF102198">
    <property type="entry name" value="Putative cyclase"/>
    <property type="match status" value="1"/>
</dbReference>
<keyword evidence="2" id="KW-1185">Reference proteome</keyword>
<comment type="caution">
    <text evidence="1">The sequence shown here is derived from an EMBL/GenBank/DDBJ whole genome shotgun (WGS) entry which is preliminary data.</text>
</comment>
<reference evidence="1 2" key="1">
    <citation type="journal article" date="2019" name="J Genomics">
        <title>The Draft Genome of a Hydrogen-producing Cyanobacterium, Arthrospira platensis NIES-46.</title>
        <authorList>
            <person name="Suzuki S."/>
            <person name="Yamaguchi H."/>
            <person name="Kawachi M."/>
        </authorList>
    </citation>
    <scope>NUCLEOTIDE SEQUENCE [LARGE SCALE GENOMIC DNA]</scope>
    <source>
        <strain evidence="1 2">NIES-46</strain>
    </source>
</reference>
<evidence type="ECO:0000313" key="2">
    <source>
        <dbReference type="Proteomes" id="UP000326169"/>
    </source>
</evidence>
<dbReference type="Proteomes" id="UP000326169">
    <property type="component" value="Unassembled WGS sequence"/>
</dbReference>
<dbReference type="Pfam" id="PF04199">
    <property type="entry name" value="Cyclase"/>
    <property type="match status" value="1"/>
</dbReference>
<dbReference type="PANTHER" id="PTHR31118:SF32">
    <property type="entry name" value="KYNURENINE FORMAMIDASE"/>
    <property type="match status" value="1"/>
</dbReference>
<dbReference type="InterPro" id="IPR007325">
    <property type="entry name" value="KFase/CYL"/>
</dbReference>
<proteinExistence type="predicted"/>
<dbReference type="EMBL" id="BIMW01000078">
    <property type="protein sequence ID" value="GCE93734.1"/>
    <property type="molecule type" value="Genomic_DNA"/>
</dbReference>
<evidence type="ECO:0000313" key="1">
    <source>
        <dbReference type="EMBL" id="GCE93734.1"/>
    </source>
</evidence>
<dbReference type="PANTHER" id="PTHR31118">
    <property type="entry name" value="CYCLASE-LIKE PROTEIN 2"/>
    <property type="match status" value="1"/>
</dbReference>
<accession>A0A5M3T2P0</accession>
<protein>
    <recommendedName>
        <fullName evidence="3">Cyclase family protein</fullName>
    </recommendedName>
</protein>
<sequence>MNSKITHGIIRARLSIPGVINMVKILDISVGLHSQLPTWPGGLNFQLESTKTIDQHGVNVSKMASSVHVGTHVDAPSHFIDGGPTVEQLSLETLIGRALVISVADVTAITANLLNQLNIPKDTERILFKTANSQLWERGISEFKQDYVALTADAAQWVVDAGIQLVGVDYLSVQRFNDSPLTHEILLTAGVVILEGINLAEIAPGEYQLICLPLKIIGSEGAPARAVLLPYNCSNG</sequence>
<dbReference type="InterPro" id="IPR037175">
    <property type="entry name" value="KFase_sf"/>
</dbReference>
<name>A0A5M3T2P0_LIMPL</name>
<evidence type="ECO:0008006" key="3">
    <source>
        <dbReference type="Google" id="ProtNLM"/>
    </source>
</evidence>
<gene>
    <name evidence="1" type="ORF">NIES46_17860</name>
</gene>
<dbReference type="Gene3D" id="3.50.30.50">
    <property type="entry name" value="Putative cyclase"/>
    <property type="match status" value="1"/>
</dbReference>
<organism evidence="1 2">
    <name type="scientific">Limnospira platensis NIES-46</name>
    <dbReference type="NCBI Taxonomy" id="1236695"/>
    <lineage>
        <taxon>Bacteria</taxon>
        <taxon>Bacillati</taxon>
        <taxon>Cyanobacteriota</taxon>
        <taxon>Cyanophyceae</taxon>
        <taxon>Oscillatoriophycideae</taxon>
        <taxon>Oscillatoriales</taxon>
        <taxon>Sirenicapillariaceae</taxon>
        <taxon>Limnospira</taxon>
    </lineage>
</organism>